<dbReference type="GO" id="GO:0050218">
    <property type="term" value="F:propionate-CoA ligase activity"/>
    <property type="evidence" value="ECO:0007669"/>
    <property type="project" value="TreeGrafter"/>
</dbReference>
<dbReference type="AlphaFoldDB" id="A0A227J271"/>
<dbReference type="Gene3D" id="3.40.50.12780">
    <property type="entry name" value="N-terminal domain of ligase-like"/>
    <property type="match status" value="1"/>
</dbReference>
<organism evidence="2 3">
    <name type="scientific">Vibrio parahaemolyticus</name>
    <dbReference type="NCBI Taxonomy" id="670"/>
    <lineage>
        <taxon>Bacteria</taxon>
        <taxon>Pseudomonadati</taxon>
        <taxon>Pseudomonadota</taxon>
        <taxon>Gammaproteobacteria</taxon>
        <taxon>Vibrionales</taxon>
        <taxon>Vibrionaceae</taxon>
        <taxon>Vibrio</taxon>
    </lineage>
</organism>
<dbReference type="SUPFAM" id="SSF56801">
    <property type="entry name" value="Acetyl-CoA synthetase-like"/>
    <property type="match status" value="1"/>
</dbReference>
<sequence>LKRPLPPSCLPTVWRNHDRFETGYLSQFPGYYVSGDGGYLDEDGYLFIMGRIDDVINVAGHRLSTGEMEEIVGGHPAIAECAVVGIHDDLKGQLPLGFVVL</sequence>
<proteinExistence type="predicted"/>
<dbReference type="Pfam" id="PF13193">
    <property type="entry name" value="AMP-binding_C"/>
    <property type="match status" value="1"/>
</dbReference>
<evidence type="ECO:0000313" key="3">
    <source>
        <dbReference type="Proteomes" id="UP000214596"/>
    </source>
</evidence>
<comment type="caution">
    <text evidence="2">The sequence shown here is derived from an EMBL/GenBank/DDBJ whole genome shotgun (WGS) entry which is preliminary data.</text>
</comment>
<dbReference type="InterPro" id="IPR025110">
    <property type="entry name" value="AMP-bd_C"/>
</dbReference>
<feature type="non-terminal residue" evidence="2">
    <location>
        <position position="101"/>
    </location>
</feature>
<reference evidence="2 3" key="1">
    <citation type="journal article" date="2017" name="Appl. Environ. Microbiol.">
        <title>Parallel evolution of two clades of a major Atlantic endemic Vibrio parahaemolyticus pathogen lineage by independent acquisition of related pathogenicity islands.</title>
        <authorList>
            <person name="Xu F."/>
            <person name="Gonzalez-Escalona N."/>
            <person name="Drees K.P."/>
            <person name="Sebra R.P."/>
            <person name="Cooper V.S."/>
            <person name="Jones S.H."/>
            <person name="Whistler C.A."/>
        </authorList>
    </citation>
    <scope>NUCLEOTIDE SEQUENCE [LARGE SCALE GENOMIC DNA]</scope>
    <source>
        <strain evidence="2 3">MAVP-3</strain>
    </source>
</reference>
<protein>
    <recommendedName>
        <fullName evidence="1">AMP-binding enzyme C-terminal domain-containing protein</fullName>
    </recommendedName>
</protein>
<name>A0A227J271_VIBPH</name>
<evidence type="ECO:0000259" key="1">
    <source>
        <dbReference type="Pfam" id="PF13193"/>
    </source>
</evidence>
<feature type="domain" description="AMP-binding enzyme C-terminal" evidence="1">
    <location>
        <begin position="67"/>
        <end position="101"/>
    </location>
</feature>
<dbReference type="PANTHER" id="PTHR43347:SF3">
    <property type="entry name" value="ACYL-COA SYNTHETASE SHORT-CHAIN FAMILY MEMBER 3, MITOCHONDRIAL"/>
    <property type="match status" value="1"/>
</dbReference>
<dbReference type="EMBL" id="NIXT01003532">
    <property type="protein sequence ID" value="OXE29183.1"/>
    <property type="molecule type" value="Genomic_DNA"/>
</dbReference>
<dbReference type="PANTHER" id="PTHR43347">
    <property type="entry name" value="ACYL-COA SYNTHETASE"/>
    <property type="match status" value="1"/>
</dbReference>
<dbReference type="InterPro" id="IPR045851">
    <property type="entry name" value="AMP-bd_C_sf"/>
</dbReference>
<feature type="non-terminal residue" evidence="2">
    <location>
        <position position="1"/>
    </location>
</feature>
<dbReference type="InterPro" id="IPR042099">
    <property type="entry name" value="ANL_N_sf"/>
</dbReference>
<accession>A0A227J271</accession>
<gene>
    <name evidence="2" type="ORF">CA163_29955</name>
</gene>
<dbReference type="Gene3D" id="3.30.300.30">
    <property type="match status" value="1"/>
</dbReference>
<dbReference type="Proteomes" id="UP000214596">
    <property type="component" value="Unassembled WGS sequence"/>
</dbReference>
<evidence type="ECO:0000313" key="2">
    <source>
        <dbReference type="EMBL" id="OXE29183.1"/>
    </source>
</evidence>